<evidence type="ECO:0000256" key="2">
    <source>
        <dbReference type="ARBA" id="ARBA00022989"/>
    </source>
</evidence>
<dbReference type="KEGG" id="dtp:JZK55_11580"/>
<dbReference type="AlphaFoldDB" id="A0A7G1H2S5"/>
<feature type="transmembrane region" description="Helical" evidence="4">
    <location>
        <begin position="338"/>
        <end position="361"/>
    </location>
</feature>
<feature type="transmembrane region" description="Helical" evidence="4">
    <location>
        <begin position="212"/>
        <end position="228"/>
    </location>
</feature>
<feature type="transmembrane region" description="Helical" evidence="4">
    <location>
        <begin position="7"/>
        <end position="24"/>
    </location>
</feature>
<dbReference type="InterPro" id="IPR036259">
    <property type="entry name" value="MFS_trans_sf"/>
</dbReference>
<name>A0A7G1H2S5_9BACT</name>
<reference evidence="6 7" key="1">
    <citation type="submission" date="2020-03" db="EMBL/GenBank/DDBJ databases">
        <title>Complete genome sequences of two sulfur-disproportionating bacterial strains T55J and Mzg5.</title>
        <authorList>
            <person name="Umezawa K."/>
            <person name="Kojima H."/>
            <person name="Kato Y."/>
            <person name="Fukui M."/>
        </authorList>
    </citation>
    <scope>NUCLEOTIDE SEQUENCE [LARGE SCALE GENOMIC DNA]</scope>
    <source>
        <strain evidence="6 7">T55J</strain>
    </source>
</reference>
<dbReference type="SUPFAM" id="SSF103473">
    <property type="entry name" value="MFS general substrate transporter"/>
    <property type="match status" value="1"/>
</dbReference>
<feature type="domain" description="Major facilitator superfamily (MFS) profile" evidence="5">
    <location>
        <begin position="13"/>
        <end position="397"/>
    </location>
</feature>
<sequence length="397" mass="44248">MKENKKFFGFGRNVFVSGLVSFFMDISSEMIYPLVPLFLANVIGVNKSIIGLIEGIAESTASLLKVFSGWFSDRIGNRKWLMVVGYGISTLSRPIVALAATWHYVMGFRFMDRFGKGIRTAPRDAIIAESTEKQYLGRAFSFHRSLDTMGAVIGPAIAFSLLGLFPDDYRKVFWLSMIPGIIAVLLIILFITEKKRTSASHTDKPKLTMKHFDWRFRFFIVITGIFAFGNSSDVFLILRAQQIGVPTVMIPVVYLLFNLIYLLSAIPAGIAADRFGKKRIILFGFILFAILYGGFAVAGSTTTIWLLFAFYGLFMGLTEGIQKAFLATIIPQDFKATAFGIYNTVVGIAMFPASLIGGWLWDNISPSATFYFGSITAILSAALFVIYIYIFLKRPCQ</sequence>
<dbReference type="InterPro" id="IPR011701">
    <property type="entry name" value="MFS"/>
</dbReference>
<keyword evidence="2 4" id="KW-1133">Transmembrane helix</keyword>
<evidence type="ECO:0000313" key="7">
    <source>
        <dbReference type="Proteomes" id="UP000516360"/>
    </source>
</evidence>
<evidence type="ECO:0000256" key="4">
    <source>
        <dbReference type="SAM" id="Phobius"/>
    </source>
</evidence>
<keyword evidence="1 4" id="KW-0812">Transmembrane</keyword>
<evidence type="ECO:0000313" key="6">
    <source>
        <dbReference type="EMBL" id="BCB96236.1"/>
    </source>
</evidence>
<evidence type="ECO:0000256" key="1">
    <source>
        <dbReference type="ARBA" id="ARBA00022692"/>
    </source>
</evidence>
<accession>A0A7G1H2S5</accession>
<dbReference type="EMBL" id="AP022873">
    <property type="protein sequence ID" value="BCB96236.1"/>
    <property type="molecule type" value="Genomic_DNA"/>
</dbReference>
<feature type="transmembrane region" description="Helical" evidence="4">
    <location>
        <begin position="367"/>
        <end position="392"/>
    </location>
</feature>
<feature type="transmembrane region" description="Helical" evidence="4">
    <location>
        <begin position="280"/>
        <end position="298"/>
    </location>
</feature>
<dbReference type="Proteomes" id="UP000516360">
    <property type="component" value="Chromosome"/>
</dbReference>
<dbReference type="PROSITE" id="PS50850">
    <property type="entry name" value="MFS"/>
    <property type="match status" value="1"/>
</dbReference>
<dbReference type="Gene3D" id="1.20.1250.20">
    <property type="entry name" value="MFS general substrate transporter like domains"/>
    <property type="match status" value="2"/>
</dbReference>
<dbReference type="PANTHER" id="PTHR23518">
    <property type="entry name" value="C-METHYLTRANSFERASE"/>
    <property type="match status" value="1"/>
</dbReference>
<feature type="transmembrane region" description="Helical" evidence="4">
    <location>
        <begin position="148"/>
        <end position="166"/>
    </location>
</feature>
<feature type="transmembrane region" description="Helical" evidence="4">
    <location>
        <begin position="80"/>
        <end position="105"/>
    </location>
</feature>
<dbReference type="GO" id="GO:0022857">
    <property type="term" value="F:transmembrane transporter activity"/>
    <property type="evidence" value="ECO:0007669"/>
    <property type="project" value="InterPro"/>
</dbReference>
<dbReference type="RefSeq" id="WP_203473669.1">
    <property type="nucleotide sequence ID" value="NZ_AP022873.1"/>
</dbReference>
<dbReference type="InterPro" id="IPR020846">
    <property type="entry name" value="MFS_dom"/>
</dbReference>
<protein>
    <submittedName>
        <fullName evidence="6">MFS transporter</fullName>
    </submittedName>
</protein>
<gene>
    <name evidence="6" type="ORF">JZK55_11580</name>
</gene>
<organism evidence="6 7">
    <name type="scientific">Dissulfurispira thermophila</name>
    <dbReference type="NCBI Taxonomy" id="2715679"/>
    <lineage>
        <taxon>Bacteria</taxon>
        <taxon>Pseudomonadati</taxon>
        <taxon>Nitrospirota</taxon>
        <taxon>Thermodesulfovibrionia</taxon>
        <taxon>Thermodesulfovibrionales</taxon>
        <taxon>Dissulfurispiraceae</taxon>
        <taxon>Dissulfurispira</taxon>
    </lineage>
</organism>
<feature type="transmembrane region" description="Helical" evidence="4">
    <location>
        <begin position="172"/>
        <end position="191"/>
    </location>
</feature>
<proteinExistence type="predicted"/>
<keyword evidence="3 4" id="KW-0472">Membrane</keyword>
<dbReference type="PANTHER" id="PTHR23518:SF2">
    <property type="entry name" value="MAJOR FACILITATOR SUPERFAMILY TRANSPORTER"/>
    <property type="match status" value="1"/>
</dbReference>
<dbReference type="CDD" id="cd17370">
    <property type="entry name" value="MFS_MJ1317_like"/>
    <property type="match status" value="1"/>
</dbReference>
<keyword evidence="7" id="KW-1185">Reference proteome</keyword>
<evidence type="ECO:0000259" key="5">
    <source>
        <dbReference type="PROSITE" id="PS50850"/>
    </source>
</evidence>
<evidence type="ECO:0000256" key="3">
    <source>
        <dbReference type="ARBA" id="ARBA00023136"/>
    </source>
</evidence>
<dbReference type="Pfam" id="PF07690">
    <property type="entry name" value="MFS_1"/>
    <property type="match status" value="1"/>
</dbReference>
<feature type="transmembrane region" description="Helical" evidence="4">
    <location>
        <begin position="248"/>
        <end position="268"/>
    </location>
</feature>